<dbReference type="GO" id="GO:0003746">
    <property type="term" value="F:translation elongation factor activity"/>
    <property type="evidence" value="ECO:0007669"/>
    <property type="project" value="UniProtKB-UniRule"/>
</dbReference>
<evidence type="ECO:0000313" key="3">
    <source>
        <dbReference type="EMBL" id="CBA03315.1"/>
    </source>
</evidence>
<dbReference type="EMBL" id="AM889137">
    <property type="protein sequence ID" value="CBA03315.1"/>
    <property type="molecule type" value="Genomic_DNA"/>
</dbReference>
<dbReference type="HAMAP" id="MF_00050">
    <property type="entry name" value="EF_Ts"/>
    <property type="match status" value="1"/>
</dbReference>
<comment type="caution">
    <text evidence="2">Lacks conserved residue(s) required for the propagation of feature annotation.</text>
</comment>
<dbReference type="SUPFAM" id="SSF46934">
    <property type="entry name" value="UBA-like"/>
    <property type="match status" value="1"/>
</dbReference>
<dbReference type="GO" id="GO:0005737">
    <property type="term" value="C:cytoplasm"/>
    <property type="evidence" value="ECO:0007669"/>
    <property type="project" value="UniProtKB-SubCell"/>
</dbReference>
<sequence>MMECKKALVEAEGNFDKAEEILRIKSGAKAVVQI</sequence>
<accession>C6S9P9</accession>
<gene>
    <name evidence="2" type="primary">tsf</name>
    <name evidence="3" type="ORF">NME_0007</name>
</gene>
<comment type="subcellular location">
    <subcellularLocation>
        <location evidence="2">Cytoplasm</location>
    </subcellularLocation>
</comment>
<keyword evidence="2" id="KW-0648">Protein biosynthesis</keyword>
<name>C6S9P9_NEIME</name>
<protein>
    <recommendedName>
        <fullName evidence="1 2">Elongation factor Ts</fullName>
        <shortName evidence="2">EF-Ts</shortName>
    </recommendedName>
</protein>
<keyword evidence="2" id="KW-0251">Elongation factor</keyword>
<proteinExistence type="inferred from homology"/>
<reference evidence="3" key="1">
    <citation type="journal article" date="2008" name="Proc. Natl. Acad. Sci. U.S.A.">
        <title>Whole-genome comparison of disease and carriage strains provides insights into virulence evolution in Neisseria meningitidis.</title>
        <authorList>
            <person name="Schoen C."/>
            <person name="Blom J."/>
            <person name="Claus H."/>
            <person name="Schramm-Glueck A."/>
            <person name="Brandt P."/>
            <person name="Mueller T."/>
            <person name="Goesmann A."/>
            <person name="Joseph B."/>
            <person name="Konietzny S."/>
            <person name="Kurzai O."/>
            <person name="Schmitt C."/>
            <person name="Friedrich T."/>
            <person name="Linke B."/>
            <person name="Vogel U."/>
            <person name="Frosch M."/>
        </authorList>
    </citation>
    <scope>NUCLEOTIDE SEQUENCE</scope>
    <source>
        <strain evidence="3">Alpha153</strain>
    </source>
</reference>
<comment type="function">
    <text evidence="2">Associates with the EF-Tu.GDP complex and induces the exchange of GDP to GTP. It remains bound to the aminoacyl-tRNA.EF-Tu.GTP complex up to the GTP hydrolysis stage on the ribosome.</text>
</comment>
<evidence type="ECO:0000256" key="2">
    <source>
        <dbReference type="HAMAP-Rule" id="MF_00050"/>
    </source>
</evidence>
<dbReference type="InterPro" id="IPR009060">
    <property type="entry name" value="UBA-like_sf"/>
</dbReference>
<dbReference type="AlphaFoldDB" id="C6S9P9"/>
<dbReference type="Gene3D" id="1.10.8.10">
    <property type="entry name" value="DNA helicase RuvA subunit, C-terminal domain"/>
    <property type="match status" value="1"/>
</dbReference>
<keyword evidence="2" id="KW-0963">Cytoplasm</keyword>
<evidence type="ECO:0000256" key="1">
    <source>
        <dbReference type="ARBA" id="ARBA00016956"/>
    </source>
</evidence>
<organism evidence="3">
    <name type="scientific">Neisseria meningitidis alpha153</name>
    <dbReference type="NCBI Taxonomy" id="663926"/>
    <lineage>
        <taxon>Bacteria</taxon>
        <taxon>Pseudomonadati</taxon>
        <taxon>Pseudomonadota</taxon>
        <taxon>Betaproteobacteria</taxon>
        <taxon>Neisseriales</taxon>
        <taxon>Neisseriaceae</taxon>
        <taxon>Neisseria</taxon>
    </lineage>
</organism>
<dbReference type="InterPro" id="IPR001816">
    <property type="entry name" value="Transl_elong_EFTs/EF1B"/>
</dbReference>
<comment type="similarity">
    <text evidence="2">Belongs to the EF-Ts family.</text>
</comment>